<comment type="caution">
    <text evidence="2">The sequence shown here is derived from an EMBL/GenBank/DDBJ whole genome shotgun (WGS) entry which is preliminary data.</text>
</comment>
<organism evidence="2 3">
    <name type="scientific">Mesobacterium hydrothermale</name>
    <dbReference type="NCBI Taxonomy" id="3111907"/>
    <lineage>
        <taxon>Bacteria</taxon>
        <taxon>Pseudomonadati</taxon>
        <taxon>Pseudomonadota</taxon>
        <taxon>Alphaproteobacteria</taxon>
        <taxon>Rhodobacterales</taxon>
        <taxon>Roseobacteraceae</taxon>
        <taxon>Mesobacterium</taxon>
    </lineage>
</organism>
<dbReference type="Pfam" id="PF19834">
    <property type="entry name" value="DUF6314"/>
    <property type="match status" value="1"/>
</dbReference>
<dbReference type="RefSeq" id="WP_326297394.1">
    <property type="nucleotide sequence ID" value="NZ_JAYLLH010000012.1"/>
</dbReference>
<name>A0ABU6HIL5_9RHOB</name>
<reference evidence="2 3" key="1">
    <citation type="submission" date="2024-01" db="EMBL/GenBank/DDBJ databases">
        <title>Mesobacterium rodlantinim sp. nov., isolated from shallow sea hydrothermal systems off Kueishantao Island.</title>
        <authorList>
            <person name="Su Z."/>
            <person name="Tang K."/>
        </authorList>
    </citation>
    <scope>NUCLEOTIDE SEQUENCE [LARGE SCALE GENOMIC DNA]</scope>
    <source>
        <strain evidence="2 3">TK19101</strain>
    </source>
</reference>
<dbReference type="InterPro" id="IPR045632">
    <property type="entry name" value="DUF6314"/>
</dbReference>
<evidence type="ECO:0000259" key="1">
    <source>
        <dbReference type="Pfam" id="PF19834"/>
    </source>
</evidence>
<sequence>MRLADFEGRWRLERVIEDRLGGPARFSGEAAFVPDGIGLVYEERGWLDAPAGRFQAERRYLWREDGQGIVVCFDDGRFFHRIGAEAAHWCEADDYRVRYDFSGWPVWRAVWRVTGPRKDYLMDSVYRR</sequence>
<dbReference type="Proteomes" id="UP001348149">
    <property type="component" value="Unassembled WGS sequence"/>
</dbReference>
<proteinExistence type="predicted"/>
<dbReference type="EMBL" id="JAYLLH010000012">
    <property type="protein sequence ID" value="MEC3861670.1"/>
    <property type="molecule type" value="Genomic_DNA"/>
</dbReference>
<accession>A0ABU6HIL5</accession>
<keyword evidence="3" id="KW-1185">Reference proteome</keyword>
<feature type="domain" description="DUF6314" evidence="1">
    <location>
        <begin position="6"/>
        <end position="128"/>
    </location>
</feature>
<gene>
    <name evidence="2" type="ORF">VK792_10270</name>
</gene>
<evidence type="ECO:0000313" key="2">
    <source>
        <dbReference type="EMBL" id="MEC3861670.1"/>
    </source>
</evidence>
<protein>
    <submittedName>
        <fullName evidence="2">DUF6314 family protein</fullName>
    </submittedName>
</protein>
<evidence type="ECO:0000313" key="3">
    <source>
        <dbReference type="Proteomes" id="UP001348149"/>
    </source>
</evidence>